<evidence type="ECO:0000313" key="1">
    <source>
        <dbReference type="EMBL" id="CAZ95639.1"/>
    </source>
</evidence>
<reference evidence="1 2" key="2">
    <citation type="journal article" date="2012" name="Environ. Microbiol.">
        <title>Characterization of the first alginolytic operons in a marine bacterium: from their emergence in marine Flavobacteriia to their independent transfers to marine Proteobacteria and human gut Bacteroides.</title>
        <authorList>
            <person name="Thomas F."/>
            <person name="Barbeyron T."/>
            <person name="Tonon T."/>
            <person name="Genicot S."/>
            <person name="Czjzek M."/>
            <person name="Michel G."/>
        </authorList>
    </citation>
    <scope>NUCLEOTIDE SEQUENCE [LARGE SCALE GENOMIC DNA]</scope>
    <source>
        <strain evidence="2">DSM 12802 / CCUG 47099 / CIP 106680 / NCIMB 13871 / Dsij</strain>
    </source>
</reference>
<dbReference type="KEGG" id="zga:ZOBELLIA_1584"/>
<reference evidence="2" key="1">
    <citation type="submission" date="2009-07" db="EMBL/GenBank/DDBJ databases">
        <title>Complete genome sequence of Zobellia galactanivorans Dsij.</title>
        <authorList>
            <consortium name="Genoscope - CEA"/>
        </authorList>
    </citation>
    <scope>NUCLEOTIDE SEQUENCE [LARGE SCALE GENOMIC DNA]</scope>
    <source>
        <strain evidence="2">DSM 12802 / CCUG 47099 / CIP 106680 / NCIMB 13871 / Dsij</strain>
    </source>
</reference>
<organism evidence="1 2">
    <name type="scientific">Zobellia galactanivorans (strain DSM 12802 / CCUG 47099 / CIP 106680 / NCIMB 13871 / Dsij)</name>
    <dbReference type="NCBI Taxonomy" id="63186"/>
    <lineage>
        <taxon>Bacteria</taxon>
        <taxon>Pseudomonadati</taxon>
        <taxon>Bacteroidota</taxon>
        <taxon>Flavobacteriia</taxon>
        <taxon>Flavobacteriales</taxon>
        <taxon>Flavobacteriaceae</taxon>
        <taxon>Zobellia</taxon>
    </lineage>
</organism>
<sequence length="99" mass="12086">MRLKKKVSDERSKPWLKYLFINKIRIIYNILELYYGEENYLRKELKMVLKILENKKAEINSAFFPKSYHELNLLMLWSYKYTAVLRRVKTSLPNRIKIG</sequence>
<dbReference type="HOGENOM" id="CLU_2319464_0_0_10"/>
<accession>G0L4D3</accession>
<keyword evidence="2" id="KW-1185">Reference proteome</keyword>
<dbReference type="EMBL" id="FP476056">
    <property type="protein sequence ID" value="CAZ95639.1"/>
    <property type="molecule type" value="Genomic_DNA"/>
</dbReference>
<protein>
    <submittedName>
        <fullName evidence="1">Uncharacterized protein</fullName>
    </submittedName>
</protein>
<gene>
    <name evidence="1" type="ordered locus">zobellia_1584</name>
</gene>
<dbReference type="AlphaFoldDB" id="G0L4D3"/>
<name>G0L4D3_ZOBGA</name>
<proteinExistence type="predicted"/>
<dbReference type="Proteomes" id="UP000008898">
    <property type="component" value="Chromosome"/>
</dbReference>
<evidence type="ECO:0000313" key="2">
    <source>
        <dbReference type="Proteomes" id="UP000008898"/>
    </source>
</evidence>